<protein>
    <submittedName>
        <fullName evidence="2">Uncharacterized protein</fullName>
    </submittedName>
</protein>
<evidence type="ECO:0000313" key="2">
    <source>
        <dbReference type="EMBL" id="CAK9143013.1"/>
    </source>
</evidence>
<feature type="non-terminal residue" evidence="2">
    <location>
        <position position="1"/>
    </location>
</feature>
<name>A0ABC8RDG5_9AQUA</name>
<accession>A0ABC8RDG5</accession>
<comment type="caution">
    <text evidence="2">The sequence shown here is derived from an EMBL/GenBank/DDBJ whole genome shotgun (WGS) entry which is preliminary data.</text>
</comment>
<dbReference type="Proteomes" id="UP001642360">
    <property type="component" value="Unassembled WGS sequence"/>
</dbReference>
<reference evidence="2 3" key="1">
    <citation type="submission" date="2024-02" db="EMBL/GenBank/DDBJ databases">
        <authorList>
            <person name="Vignale AGUSTIN F."/>
            <person name="Sosa J E."/>
            <person name="Modenutti C."/>
        </authorList>
    </citation>
    <scope>NUCLEOTIDE SEQUENCE [LARGE SCALE GENOMIC DNA]</scope>
</reference>
<keyword evidence="3" id="KW-1185">Reference proteome</keyword>
<gene>
    <name evidence="2" type="ORF">ILEXP_LOCUS10710</name>
</gene>
<dbReference type="EMBL" id="CAUOFW020001276">
    <property type="protein sequence ID" value="CAK9143013.1"/>
    <property type="molecule type" value="Genomic_DNA"/>
</dbReference>
<sequence length="64" mass="6868">DVSKAMALADEAWYHGGEGDPECSLGIEGSMGLGGKAPRVRLGYKDRQRRHGQDPMVAADREAP</sequence>
<evidence type="ECO:0000256" key="1">
    <source>
        <dbReference type="SAM" id="MobiDB-lite"/>
    </source>
</evidence>
<dbReference type="AlphaFoldDB" id="A0ABC8RDG5"/>
<feature type="region of interest" description="Disordered" evidence="1">
    <location>
        <begin position="38"/>
        <end position="64"/>
    </location>
</feature>
<evidence type="ECO:0000313" key="3">
    <source>
        <dbReference type="Proteomes" id="UP001642360"/>
    </source>
</evidence>
<organism evidence="2 3">
    <name type="scientific">Ilex paraguariensis</name>
    <name type="common">yerba mate</name>
    <dbReference type="NCBI Taxonomy" id="185542"/>
    <lineage>
        <taxon>Eukaryota</taxon>
        <taxon>Viridiplantae</taxon>
        <taxon>Streptophyta</taxon>
        <taxon>Embryophyta</taxon>
        <taxon>Tracheophyta</taxon>
        <taxon>Spermatophyta</taxon>
        <taxon>Magnoliopsida</taxon>
        <taxon>eudicotyledons</taxon>
        <taxon>Gunneridae</taxon>
        <taxon>Pentapetalae</taxon>
        <taxon>asterids</taxon>
        <taxon>campanulids</taxon>
        <taxon>Aquifoliales</taxon>
        <taxon>Aquifoliaceae</taxon>
        <taxon>Ilex</taxon>
    </lineage>
</organism>
<proteinExistence type="predicted"/>